<keyword evidence="6 11" id="KW-0798">TonB box</keyword>
<keyword evidence="4 10" id="KW-0812">Transmembrane</keyword>
<dbReference type="SUPFAM" id="SSF49464">
    <property type="entry name" value="Carboxypeptidase regulatory domain-like"/>
    <property type="match status" value="1"/>
</dbReference>
<dbReference type="InterPro" id="IPR008969">
    <property type="entry name" value="CarboxyPept-like_regulatory"/>
</dbReference>
<keyword evidence="3 10" id="KW-1134">Transmembrane beta strand</keyword>
<evidence type="ECO:0000259" key="13">
    <source>
        <dbReference type="Pfam" id="PF07715"/>
    </source>
</evidence>
<dbReference type="NCBIfam" id="TIGR04057">
    <property type="entry name" value="SusC_RagA_signa"/>
    <property type="match status" value="1"/>
</dbReference>
<comment type="caution">
    <text evidence="14">The sequence shown here is derived from an EMBL/GenBank/DDBJ whole genome shotgun (WGS) entry which is preliminary data.</text>
</comment>
<dbReference type="NCBIfam" id="TIGR04056">
    <property type="entry name" value="OMP_RagA_SusC"/>
    <property type="match status" value="1"/>
</dbReference>
<dbReference type="SUPFAM" id="SSF56935">
    <property type="entry name" value="Porins"/>
    <property type="match status" value="1"/>
</dbReference>
<keyword evidence="8 14" id="KW-0675">Receptor</keyword>
<dbReference type="InterPro" id="IPR023996">
    <property type="entry name" value="TonB-dep_OMP_SusC/RagA"/>
</dbReference>
<evidence type="ECO:0000313" key="15">
    <source>
        <dbReference type="Proteomes" id="UP000632774"/>
    </source>
</evidence>
<evidence type="ECO:0000256" key="3">
    <source>
        <dbReference type="ARBA" id="ARBA00022452"/>
    </source>
</evidence>
<gene>
    <name evidence="14" type="ORF">IRJ18_14475</name>
</gene>
<dbReference type="InterPro" id="IPR012910">
    <property type="entry name" value="Plug_dom"/>
</dbReference>
<evidence type="ECO:0000256" key="5">
    <source>
        <dbReference type="ARBA" id="ARBA00022729"/>
    </source>
</evidence>
<dbReference type="Pfam" id="PF13715">
    <property type="entry name" value="CarbopepD_reg_2"/>
    <property type="match status" value="1"/>
</dbReference>
<comment type="subcellular location">
    <subcellularLocation>
        <location evidence="1 10">Cell outer membrane</location>
        <topology evidence="1 10">Multi-pass membrane protein</topology>
    </subcellularLocation>
</comment>
<reference evidence="14 15" key="1">
    <citation type="submission" date="2020-10" db="EMBL/GenBank/DDBJ databases">
        <title>Mucilaginibacter mali sp. nov., isolated from rhizosphere soil of apple orchard.</title>
        <authorList>
            <person name="Lee J.-S."/>
            <person name="Kim H.S."/>
            <person name="Kim J.-S."/>
        </authorList>
    </citation>
    <scope>NUCLEOTIDE SEQUENCE [LARGE SCALE GENOMIC DNA]</scope>
    <source>
        <strain evidence="14 15">KCTC 23157</strain>
    </source>
</reference>
<feature type="domain" description="TonB-dependent receptor-like beta-barrel" evidence="12">
    <location>
        <begin position="436"/>
        <end position="917"/>
    </location>
</feature>
<dbReference type="EMBL" id="JADFFM010000002">
    <property type="protein sequence ID" value="MBE9667576.1"/>
    <property type="molecule type" value="Genomic_DNA"/>
</dbReference>
<evidence type="ECO:0000256" key="1">
    <source>
        <dbReference type="ARBA" id="ARBA00004571"/>
    </source>
</evidence>
<dbReference type="InterPro" id="IPR036942">
    <property type="entry name" value="Beta-barrel_TonB_sf"/>
</dbReference>
<evidence type="ECO:0000256" key="9">
    <source>
        <dbReference type="ARBA" id="ARBA00023237"/>
    </source>
</evidence>
<evidence type="ECO:0000259" key="12">
    <source>
        <dbReference type="Pfam" id="PF00593"/>
    </source>
</evidence>
<dbReference type="InterPro" id="IPR000531">
    <property type="entry name" value="Beta-barrel_TonB"/>
</dbReference>
<name>A0ABR9XJX0_9SPHI</name>
<dbReference type="Pfam" id="PF00593">
    <property type="entry name" value="TonB_dep_Rec_b-barrel"/>
    <property type="match status" value="1"/>
</dbReference>
<dbReference type="RefSeq" id="WP_194107033.1">
    <property type="nucleotide sequence ID" value="NZ_JADFFM010000002.1"/>
</dbReference>
<dbReference type="Proteomes" id="UP000632774">
    <property type="component" value="Unassembled WGS sequence"/>
</dbReference>
<dbReference type="Pfam" id="PF07715">
    <property type="entry name" value="Plug"/>
    <property type="match status" value="1"/>
</dbReference>
<organism evidence="14 15">
    <name type="scientific">Mucilaginibacter boryungensis</name>
    <dbReference type="NCBI Taxonomy" id="768480"/>
    <lineage>
        <taxon>Bacteria</taxon>
        <taxon>Pseudomonadati</taxon>
        <taxon>Bacteroidota</taxon>
        <taxon>Sphingobacteriia</taxon>
        <taxon>Sphingobacteriales</taxon>
        <taxon>Sphingobacteriaceae</taxon>
        <taxon>Mucilaginibacter</taxon>
    </lineage>
</organism>
<dbReference type="Gene3D" id="2.170.130.10">
    <property type="entry name" value="TonB-dependent receptor, plug domain"/>
    <property type="match status" value="1"/>
</dbReference>
<evidence type="ECO:0000256" key="10">
    <source>
        <dbReference type="PROSITE-ProRule" id="PRU01360"/>
    </source>
</evidence>
<comment type="similarity">
    <text evidence="10 11">Belongs to the TonB-dependent receptor family.</text>
</comment>
<feature type="domain" description="TonB-dependent receptor plug" evidence="13">
    <location>
        <begin position="144"/>
        <end position="244"/>
    </location>
</feature>
<dbReference type="PANTHER" id="PTHR30069">
    <property type="entry name" value="TONB-DEPENDENT OUTER MEMBRANE RECEPTOR"/>
    <property type="match status" value="1"/>
</dbReference>
<keyword evidence="5" id="KW-0732">Signal</keyword>
<dbReference type="Gene3D" id="2.60.40.1120">
    <property type="entry name" value="Carboxypeptidase-like, regulatory domain"/>
    <property type="match status" value="1"/>
</dbReference>
<dbReference type="Gene3D" id="2.40.170.20">
    <property type="entry name" value="TonB-dependent receptor, beta-barrel domain"/>
    <property type="match status" value="1"/>
</dbReference>
<dbReference type="InterPro" id="IPR023997">
    <property type="entry name" value="TonB-dep_OMP_SusC/RagA_CS"/>
</dbReference>
<protein>
    <submittedName>
        <fullName evidence="14">TonB-dependent receptor</fullName>
    </submittedName>
</protein>
<keyword evidence="15" id="KW-1185">Reference proteome</keyword>
<evidence type="ECO:0000256" key="4">
    <source>
        <dbReference type="ARBA" id="ARBA00022692"/>
    </source>
</evidence>
<dbReference type="PANTHER" id="PTHR30069:SF29">
    <property type="entry name" value="HEMOGLOBIN AND HEMOGLOBIN-HAPTOGLOBIN-BINDING PROTEIN 1-RELATED"/>
    <property type="match status" value="1"/>
</dbReference>
<dbReference type="PROSITE" id="PS52016">
    <property type="entry name" value="TONB_DEPENDENT_REC_3"/>
    <property type="match status" value="1"/>
</dbReference>
<keyword evidence="9 10" id="KW-0998">Cell outer membrane</keyword>
<dbReference type="InterPro" id="IPR037066">
    <property type="entry name" value="Plug_dom_sf"/>
</dbReference>
<evidence type="ECO:0000256" key="8">
    <source>
        <dbReference type="ARBA" id="ARBA00023170"/>
    </source>
</evidence>
<evidence type="ECO:0000256" key="11">
    <source>
        <dbReference type="RuleBase" id="RU003357"/>
    </source>
</evidence>
<keyword evidence="7 10" id="KW-0472">Membrane</keyword>
<proteinExistence type="inferred from homology"/>
<evidence type="ECO:0000256" key="2">
    <source>
        <dbReference type="ARBA" id="ARBA00022448"/>
    </source>
</evidence>
<evidence type="ECO:0000256" key="6">
    <source>
        <dbReference type="ARBA" id="ARBA00023077"/>
    </source>
</evidence>
<accession>A0ABR9XJX0</accession>
<keyword evidence="2 10" id="KW-0813">Transport</keyword>
<evidence type="ECO:0000256" key="7">
    <source>
        <dbReference type="ARBA" id="ARBA00023136"/>
    </source>
</evidence>
<sequence>MRSSSHNQITKQKHRQPVTNGTYHLASQCFSAFKKPALALLMGIVLSLSVYAQSVIRGTVTDEKGDAMPGVTVTVKGTTSGTQTDVNGKFSLTANPGTTLVFSMVGYSPSQVVVGNQKTLSVSLTPSNSSLNEVVVVGYGTQKKASLTSATSSVTASEIVTTKNENLLNTLSGKLPGFRNVQNTAEPGSFANNYDIRGMGGALIVIDGVPRPDLARLDPNDIESVSILKDASAAIYGVRGANGVILVTTKKGKKGELALNYVGNYGLQAPLRLSRGVGSADYLTLVNEKAVHNTGVGFKGNPTYTAAQMATLSQINTDWYDVTTKKHAGQQQHNLSATGGTDNSNYYISIGMLGQDGLLKTNDLDYTRYNLRSNLSTRVSKNLTFDLNLSGSQDKKNQPLQAPYWIFRSMWFERPIYPVYANDNPAYYYALPNPLHPLAQADASTSGYQILASKYFQSSAALTYNVPWVNGLNLKGLYSYDYTQNDNQLYNKAYNLYTYNAATNAYVVGSVQQSPSTIRKENYQYPASLAQLSLNYDHTFNNTHHISGLLAYEENNRSGDNFYAQRELSVPIEYLFAGTSTNAQASNSSNPSVFYKYKNTSYFGRLNYDYKSKYIAQVSFRYDGSSRFNLNKQWGFFPEAELGWRISEEGFFKNTKALSFINNFKVRASYGATGDDGASTYQYLAGFTYPASGSATGQPPGSVFDGVFYNAVQPRGIPNPSITWFTAKTLDAGVDLEAWNGLFGITFDWFRRDRDGLLANQLLSLPDVVGAGLPQQNLNSDRTFGFDFSVSHRNHIGKFNYEVGGTFGYTRTMNRTYTAARAGNSYLNWIQKGSVANVLTGANRYNNAYFGYGSAGQFESYKAIENSPIYVSKGTVVGDYRYQDWNGDGQVGVDDSQPIGLYGLPLVSFGFNFSAAYKGVDLSAQFQGAAMVYATYIEQLHEPLWADGNALTQFLDRWHPTDPAADPYDPNTQWTPGYYAYTGTLAFVNTSANMHNASYVRLKSLEIGYTLPNKLMSRAGIKSIRLFANGYNVFTITGLKYIDPEKPSGSSTFIAATTQYDYAYPVDRVLSFGVNLKF</sequence>
<evidence type="ECO:0000313" key="14">
    <source>
        <dbReference type="EMBL" id="MBE9667576.1"/>
    </source>
</evidence>
<dbReference type="InterPro" id="IPR039426">
    <property type="entry name" value="TonB-dep_rcpt-like"/>
</dbReference>